<name>A0ACB0IA50_TRIPR</name>
<gene>
    <name evidence="1" type="ORF">MILVUS5_LOCUS1172</name>
</gene>
<sequence length="409" mass="45320">MALKHKIISYLLSILLFLSLCVANGIPQETICKFTLDPTYCKTVLANQNGNIYDYSRISIRKSLSQTRKFMNSMNSYLQGSSSFSQSTIRAIEDCQFLADLNFEYLSYTHATTNQSNNVLPTSQAEDFETFLSAVLTNQQTCLDGLNTIASDQRVKNDLSSSLSDDIKLHSVTLALYKKAVVGQGFVAVNITFRNTAGPGKHQAVAMRSGADMSTFYSCSFEGYQDTLYTHSLRQFYRECDIYGTGDFIFGNAAVVLQNCNIYPRLPLSGQFNSITAQGRTDPNQNTGTSIQNATIKAADDLAPKVGTVQTYLGRPWKEYSRTVFMQSSMDNFINSAGWHEWDGNFALSTLYYAEYDNRGLGSSTVNRVTWPGYHVIGATDAANFTVSNFLTGDSWIPQTGVPFLTGLI</sequence>
<accession>A0ACB0IA50</accession>
<evidence type="ECO:0000313" key="2">
    <source>
        <dbReference type="Proteomes" id="UP001177021"/>
    </source>
</evidence>
<dbReference type="EMBL" id="CASHSV030000001">
    <property type="protein sequence ID" value="CAJ2629103.1"/>
    <property type="molecule type" value="Genomic_DNA"/>
</dbReference>
<evidence type="ECO:0000313" key="1">
    <source>
        <dbReference type="EMBL" id="CAJ2629103.1"/>
    </source>
</evidence>
<protein>
    <submittedName>
        <fullName evidence="1">Uncharacterized protein</fullName>
    </submittedName>
</protein>
<proteinExistence type="predicted"/>
<reference evidence="1" key="1">
    <citation type="submission" date="2023-10" db="EMBL/GenBank/DDBJ databases">
        <authorList>
            <person name="Rodriguez Cubillos JULIANA M."/>
            <person name="De Vega J."/>
        </authorList>
    </citation>
    <scope>NUCLEOTIDE SEQUENCE</scope>
</reference>
<keyword evidence="2" id="KW-1185">Reference proteome</keyword>
<dbReference type="Proteomes" id="UP001177021">
    <property type="component" value="Unassembled WGS sequence"/>
</dbReference>
<comment type="caution">
    <text evidence="1">The sequence shown here is derived from an EMBL/GenBank/DDBJ whole genome shotgun (WGS) entry which is preliminary data.</text>
</comment>
<organism evidence="1 2">
    <name type="scientific">Trifolium pratense</name>
    <name type="common">Red clover</name>
    <dbReference type="NCBI Taxonomy" id="57577"/>
    <lineage>
        <taxon>Eukaryota</taxon>
        <taxon>Viridiplantae</taxon>
        <taxon>Streptophyta</taxon>
        <taxon>Embryophyta</taxon>
        <taxon>Tracheophyta</taxon>
        <taxon>Spermatophyta</taxon>
        <taxon>Magnoliopsida</taxon>
        <taxon>eudicotyledons</taxon>
        <taxon>Gunneridae</taxon>
        <taxon>Pentapetalae</taxon>
        <taxon>rosids</taxon>
        <taxon>fabids</taxon>
        <taxon>Fabales</taxon>
        <taxon>Fabaceae</taxon>
        <taxon>Papilionoideae</taxon>
        <taxon>50 kb inversion clade</taxon>
        <taxon>NPAAA clade</taxon>
        <taxon>Hologalegina</taxon>
        <taxon>IRL clade</taxon>
        <taxon>Trifolieae</taxon>
        <taxon>Trifolium</taxon>
    </lineage>
</organism>